<proteinExistence type="predicted"/>
<dbReference type="AlphaFoldDB" id="A0A1L1PVD6"/>
<gene>
    <name evidence="1" type="ORF">BN948_04416</name>
</gene>
<dbReference type="Proteomes" id="UP000028878">
    <property type="component" value="Unassembled WGS sequence"/>
</dbReference>
<evidence type="ECO:0000313" key="2">
    <source>
        <dbReference type="Proteomes" id="UP000028878"/>
    </source>
</evidence>
<accession>A0A1L1PVD6</accession>
<reference evidence="2" key="1">
    <citation type="submission" date="2014-02" db="EMBL/GenBank/DDBJ databases">
        <authorList>
            <person name="Gan H."/>
        </authorList>
    </citation>
    <scope>NUCLEOTIDE SEQUENCE [LARGE SCALE GENOMIC DNA]</scope>
    <source>
        <strain evidence="2">S1</strain>
    </source>
</reference>
<name>A0A1L1PVD6_HYDIT</name>
<dbReference type="EMBL" id="CCAE010000059">
    <property type="protein sequence ID" value="CDN89976.1"/>
    <property type="molecule type" value="Genomic_DNA"/>
</dbReference>
<protein>
    <submittedName>
        <fullName evidence="1">Uncharacterized protein</fullName>
    </submittedName>
</protein>
<reference evidence="2" key="2">
    <citation type="submission" date="2014-11" db="EMBL/GenBank/DDBJ databases">
        <title>Draft genome sequence of Hydrogenophaga intermedia S1.</title>
        <authorList>
            <person name="Gan H.M."/>
            <person name="Chew T.H."/>
            <person name="Stolz A."/>
        </authorList>
    </citation>
    <scope>NUCLEOTIDE SEQUENCE [LARGE SCALE GENOMIC DNA]</scope>
    <source>
        <strain evidence="2">S1</strain>
    </source>
</reference>
<organism evidence="1 2">
    <name type="scientific">Hydrogenophaga intermedia</name>
    <dbReference type="NCBI Taxonomy" id="65786"/>
    <lineage>
        <taxon>Bacteria</taxon>
        <taxon>Pseudomonadati</taxon>
        <taxon>Pseudomonadota</taxon>
        <taxon>Betaproteobacteria</taxon>
        <taxon>Burkholderiales</taxon>
        <taxon>Comamonadaceae</taxon>
        <taxon>Hydrogenophaga</taxon>
    </lineage>
</organism>
<evidence type="ECO:0000313" key="1">
    <source>
        <dbReference type="EMBL" id="CDN89976.1"/>
    </source>
</evidence>
<keyword evidence="2" id="KW-1185">Reference proteome</keyword>
<sequence length="209" mass="21494" precursor="true">MLRRLLPPRSIAALMLIAVGTPSAFGWSIPINQASRRVYLHVGNGAPAGNSSATSGPINLVRVSVPANQLGNGVAQAMTSNSTQSNSLQGDNYLTCPTPSSQLLIGASYQRNNNGAPASATLRVSSPAVLTNANGDTIPISEISWTVGAPGSGAPNVIPAGTFSGSSQFLATIPANTYIENCHSFRYANSAMRAAGTYAARVTYTVTSP</sequence>